<sequence length="157" mass="17634">MAEALRCRAGGIAGLRRFLEEYGEAVEWDIARYWPGRSLLELYRGEMSWRELRVFLRFLPHDSATARTLRGATPEEDAWTLDRQLLATIADAVRESTFTAVKLHGDPKKTGRLKPPKPIPRPGVEEPQKTNVIRFGGRHGSGAKQLAQVFGRPAANQ</sequence>
<evidence type="ECO:0000313" key="2">
    <source>
        <dbReference type="EMBL" id="MBR8638585.1"/>
    </source>
</evidence>
<proteinExistence type="predicted"/>
<organism evidence="2 3">
    <name type="scientific">Streptomyces tuirus</name>
    <dbReference type="NCBI Taxonomy" id="68278"/>
    <lineage>
        <taxon>Bacteria</taxon>
        <taxon>Bacillati</taxon>
        <taxon>Actinomycetota</taxon>
        <taxon>Actinomycetes</taxon>
        <taxon>Kitasatosporales</taxon>
        <taxon>Streptomycetaceae</taxon>
        <taxon>Streptomyces</taxon>
    </lineage>
</organism>
<protein>
    <submittedName>
        <fullName evidence="2">Uncharacterized protein</fullName>
    </submittedName>
</protein>
<dbReference type="EMBL" id="JAGTPG010000001">
    <property type="protein sequence ID" value="MBR8638585.1"/>
    <property type="molecule type" value="Genomic_DNA"/>
</dbReference>
<comment type="caution">
    <text evidence="2">The sequence shown here is derived from an EMBL/GenBank/DDBJ whole genome shotgun (WGS) entry which is preliminary data.</text>
</comment>
<reference evidence="2 3" key="1">
    <citation type="submission" date="2021-04" db="EMBL/GenBank/DDBJ databases">
        <title>Characterization of the biosynthetic gene cluster of new lipopeptides with antitumor activity in the genome of the marine Streptomyces PHM034.</title>
        <authorList>
            <person name="Ceniceros A."/>
            <person name="Canedo L."/>
            <person name="Mendez C."/>
            <person name="Olano C."/>
            <person name="Schleissner C."/>
            <person name="Cuevas C."/>
            <person name="De La Calle F."/>
            <person name="Salas J.A."/>
        </authorList>
    </citation>
    <scope>NUCLEOTIDE SEQUENCE [LARGE SCALE GENOMIC DNA]</scope>
    <source>
        <strain evidence="2 3">PHM034</strain>
    </source>
</reference>
<name>A0A941F8G8_9ACTN</name>
<dbReference type="Proteomes" id="UP000682308">
    <property type="component" value="Unassembled WGS sequence"/>
</dbReference>
<dbReference type="AlphaFoldDB" id="A0A941F8G8"/>
<gene>
    <name evidence="2" type="ORF">KEF29_03045</name>
</gene>
<evidence type="ECO:0000313" key="3">
    <source>
        <dbReference type="Proteomes" id="UP000682308"/>
    </source>
</evidence>
<keyword evidence="3" id="KW-1185">Reference proteome</keyword>
<feature type="region of interest" description="Disordered" evidence="1">
    <location>
        <begin position="105"/>
        <end position="157"/>
    </location>
</feature>
<accession>A0A941F8G8</accession>
<evidence type="ECO:0000256" key="1">
    <source>
        <dbReference type="SAM" id="MobiDB-lite"/>
    </source>
</evidence>